<dbReference type="Gene3D" id="1.10.10.1320">
    <property type="entry name" value="Anti-sigma factor, zinc-finger domain"/>
    <property type="match status" value="1"/>
</dbReference>
<gene>
    <name evidence="2" type="ORF">GGQ67_002530</name>
</gene>
<dbReference type="InterPro" id="IPR041916">
    <property type="entry name" value="Anti_sigma_zinc_sf"/>
</dbReference>
<dbReference type="AlphaFoldDB" id="A0A7W6CTX9"/>
<dbReference type="RefSeq" id="WP_183900471.1">
    <property type="nucleotide sequence ID" value="NZ_JACIDW010000006.1"/>
</dbReference>
<protein>
    <submittedName>
        <fullName evidence="2">Anti-sigma factor RsiW</fullName>
    </submittedName>
</protein>
<comment type="caution">
    <text evidence="2">The sequence shown here is derived from an EMBL/GenBank/DDBJ whole genome shotgun (WGS) entry which is preliminary data.</text>
</comment>
<reference evidence="2 3" key="1">
    <citation type="submission" date="2020-08" db="EMBL/GenBank/DDBJ databases">
        <title>Genomic Encyclopedia of Type Strains, Phase IV (KMG-IV): sequencing the most valuable type-strain genomes for metagenomic binning, comparative biology and taxonomic classification.</title>
        <authorList>
            <person name="Goeker M."/>
        </authorList>
    </citation>
    <scope>NUCLEOTIDE SEQUENCE [LARGE SCALE GENOMIC DNA]</scope>
    <source>
        <strain evidence="2 3">DSM 26575</strain>
    </source>
</reference>
<dbReference type="Pfam" id="PF13490">
    <property type="entry name" value="zf-HC2"/>
    <property type="match status" value="1"/>
</dbReference>
<organism evidence="2 3">
    <name type="scientific">Rhizobium metallidurans</name>
    <dbReference type="NCBI Taxonomy" id="1265931"/>
    <lineage>
        <taxon>Bacteria</taxon>
        <taxon>Pseudomonadati</taxon>
        <taxon>Pseudomonadota</taxon>
        <taxon>Alphaproteobacteria</taxon>
        <taxon>Hyphomicrobiales</taxon>
        <taxon>Rhizobiaceae</taxon>
        <taxon>Rhizobium/Agrobacterium group</taxon>
        <taxon>Rhizobium</taxon>
    </lineage>
</organism>
<name>A0A7W6CTX9_9HYPH</name>
<proteinExistence type="predicted"/>
<evidence type="ECO:0000313" key="2">
    <source>
        <dbReference type="EMBL" id="MBB3964867.1"/>
    </source>
</evidence>
<keyword evidence="3" id="KW-1185">Reference proteome</keyword>
<feature type="domain" description="Putative zinc-finger" evidence="1">
    <location>
        <begin position="9"/>
        <end position="43"/>
    </location>
</feature>
<dbReference type="InterPro" id="IPR027383">
    <property type="entry name" value="Znf_put"/>
</dbReference>
<sequence length="267" mass="29280">MSDTPKQGCDQWGPVLHAFIDGELDLVRAAELEAHLAVCPDCREEVERVRGARQRIGREGVRFTMPEETRLQVLDALAREQGVGVPAQRSGAAASSWSRFFRFVRDWSFVPSLAALAASAMLFVNAPAPELGIQDQLLASHVQSMLADHLVDVQTSDQHTVKPWFNGRIDFSPPVNDLAKDGFPLVGGRVDYVGGRVVAALVYRRNGHVINLFVWPQTAGRQTDGEHDGYNMVEWSANGLVFWAVSDASVGDLSAFRSSFMRAASGM</sequence>
<dbReference type="Proteomes" id="UP000582090">
    <property type="component" value="Unassembled WGS sequence"/>
</dbReference>
<evidence type="ECO:0000313" key="3">
    <source>
        <dbReference type="Proteomes" id="UP000582090"/>
    </source>
</evidence>
<dbReference type="EMBL" id="JACIDW010000006">
    <property type="protein sequence ID" value="MBB3964867.1"/>
    <property type="molecule type" value="Genomic_DNA"/>
</dbReference>
<evidence type="ECO:0000259" key="1">
    <source>
        <dbReference type="Pfam" id="PF13490"/>
    </source>
</evidence>
<accession>A0A7W6CTX9</accession>